<dbReference type="EMBL" id="CP006365">
    <property type="protein sequence ID" value="AGU14227.1"/>
    <property type="molecule type" value="Genomic_DNA"/>
</dbReference>
<dbReference type="STRING" id="1348662.CARG_00090"/>
<dbReference type="AlphaFoldDB" id="U3GXV1"/>
<evidence type="ECO:0000313" key="2">
    <source>
        <dbReference type="Proteomes" id="UP000016943"/>
    </source>
</evidence>
<accession>U3GXV1</accession>
<organism evidence="1 2">
    <name type="scientific">Corynebacterium argentoratense DSM 44202</name>
    <dbReference type="NCBI Taxonomy" id="1348662"/>
    <lineage>
        <taxon>Bacteria</taxon>
        <taxon>Bacillati</taxon>
        <taxon>Actinomycetota</taxon>
        <taxon>Actinomycetes</taxon>
        <taxon>Mycobacteriales</taxon>
        <taxon>Corynebacteriaceae</taxon>
        <taxon>Corynebacterium</taxon>
    </lineage>
</organism>
<name>U3GXV1_9CORY</name>
<dbReference type="HOGENOM" id="CLU_2715504_0_0_11"/>
<gene>
    <name evidence="1" type="ORF">CARG_00090</name>
</gene>
<dbReference type="Proteomes" id="UP000016943">
    <property type="component" value="Chromosome"/>
</dbReference>
<dbReference type="RefSeq" id="WP_020975347.1">
    <property type="nucleotide sequence ID" value="NC_022198.1"/>
</dbReference>
<evidence type="ECO:0000313" key="1">
    <source>
        <dbReference type="EMBL" id="AGU14227.1"/>
    </source>
</evidence>
<sequence>MHPTQETINNTKRLLLAELRYITQAIDNNDLTKLEAITKQTKEHGKGGLIATYATELNQQAITIYTGKAATK</sequence>
<dbReference type="GeneID" id="78248915"/>
<keyword evidence="2" id="KW-1185">Reference proteome</keyword>
<protein>
    <submittedName>
        <fullName evidence="1">Uncharacterized protein</fullName>
    </submittedName>
</protein>
<dbReference type="KEGG" id="caz:CARG_00090"/>
<proteinExistence type="predicted"/>
<reference evidence="1 2" key="1">
    <citation type="journal article" date="2013" name="Genome Announc.">
        <title>Whole-Genome Sequence of the Clinical Strain Corynebacterium argentoratense DSM 44202, Isolated from a Human Throat Specimen.</title>
        <authorList>
            <person name="Bomholt C."/>
            <person name="Glaub A."/>
            <person name="Gravermann K."/>
            <person name="Albersmeier A."/>
            <person name="Brinkrolf K."/>
            <person name="Ruckert C."/>
            <person name="Tauch A."/>
        </authorList>
    </citation>
    <scope>NUCLEOTIDE SEQUENCE [LARGE SCALE GENOMIC DNA]</scope>
    <source>
        <strain evidence="1">DSM 44202</strain>
    </source>
</reference>
<dbReference type="PATRIC" id="fig|1348662.3.peg.17"/>